<evidence type="ECO:0000313" key="2">
    <source>
        <dbReference type="EMBL" id="XDQ35707.1"/>
    </source>
</evidence>
<dbReference type="RefSeq" id="WP_369170244.1">
    <property type="nucleotide sequence ID" value="NZ_CP163439.1"/>
</dbReference>
<dbReference type="EMBL" id="CP163439">
    <property type="protein sequence ID" value="XDQ35707.1"/>
    <property type="molecule type" value="Genomic_DNA"/>
</dbReference>
<protein>
    <recommendedName>
        <fullName evidence="1">DUF6980 domain-containing protein</fullName>
    </recommendedName>
</protein>
<dbReference type="AlphaFoldDB" id="A0AB39Q098"/>
<sequence length="105" mass="12108">MTEHCCDAMTSRVNWHCDRHDDPAACPDALIRFSARFQEYGLLIHDGGTSSIGIDFCPWCGRRLPASQRDRWFDELESRGIDPWEDEIPAEFQDGSWLAAARHER</sequence>
<dbReference type="InterPro" id="IPR053918">
    <property type="entry name" value="DUF6980"/>
</dbReference>
<accession>A0AB39Q098</accession>
<dbReference type="Pfam" id="PF22400">
    <property type="entry name" value="DUF6980"/>
    <property type="match status" value="1"/>
</dbReference>
<name>A0AB39Q098_9ACTN</name>
<gene>
    <name evidence="2" type="ORF">AB5J49_21475</name>
</gene>
<reference evidence="2" key="1">
    <citation type="submission" date="2024-07" db="EMBL/GenBank/DDBJ databases">
        <authorList>
            <person name="Yu S.T."/>
        </authorList>
    </citation>
    <scope>NUCLEOTIDE SEQUENCE</scope>
    <source>
        <strain evidence="2">R28</strain>
    </source>
</reference>
<feature type="domain" description="DUF6980" evidence="1">
    <location>
        <begin position="3"/>
        <end position="99"/>
    </location>
</feature>
<evidence type="ECO:0000259" key="1">
    <source>
        <dbReference type="Pfam" id="PF22400"/>
    </source>
</evidence>
<organism evidence="2">
    <name type="scientific">Streptomyces sp. R28</name>
    <dbReference type="NCBI Taxonomy" id="3238628"/>
    <lineage>
        <taxon>Bacteria</taxon>
        <taxon>Bacillati</taxon>
        <taxon>Actinomycetota</taxon>
        <taxon>Actinomycetes</taxon>
        <taxon>Kitasatosporales</taxon>
        <taxon>Streptomycetaceae</taxon>
        <taxon>Streptomyces</taxon>
    </lineage>
</organism>
<proteinExistence type="predicted"/>